<dbReference type="Proteomes" id="UP000294933">
    <property type="component" value="Unassembled WGS sequence"/>
</dbReference>
<feature type="region of interest" description="Disordered" evidence="7">
    <location>
        <begin position="237"/>
        <end position="259"/>
    </location>
</feature>
<dbReference type="SMART" id="SM00249">
    <property type="entry name" value="PHD"/>
    <property type="match status" value="1"/>
</dbReference>
<dbReference type="Gene3D" id="3.30.40.10">
    <property type="entry name" value="Zinc/RING finger domain, C3HC4 (zinc finger)"/>
    <property type="match status" value="1"/>
</dbReference>
<keyword evidence="2" id="KW-0479">Metal-binding</keyword>
<dbReference type="Pfam" id="PF00628">
    <property type="entry name" value="PHD"/>
    <property type="match status" value="1"/>
</dbReference>
<organism evidence="9 10">
    <name type="scientific">Rickenella mellea</name>
    <dbReference type="NCBI Taxonomy" id="50990"/>
    <lineage>
        <taxon>Eukaryota</taxon>
        <taxon>Fungi</taxon>
        <taxon>Dikarya</taxon>
        <taxon>Basidiomycota</taxon>
        <taxon>Agaricomycotina</taxon>
        <taxon>Agaricomycetes</taxon>
        <taxon>Hymenochaetales</taxon>
        <taxon>Rickenellaceae</taxon>
        <taxon>Rickenella</taxon>
    </lineage>
</organism>
<evidence type="ECO:0000256" key="2">
    <source>
        <dbReference type="ARBA" id="ARBA00022723"/>
    </source>
</evidence>
<evidence type="ECO:0000256" key="7">
    <source>
        <dbReference type="SAM" id="MobiDB-lite"/>
    </source>
</evidence>
<dbReference type="SUPFAM" id="SSF57903">
    <property type="entry name" value="FYVE/PHD zinc finger"/>
    <property type="match status" value="1"/>
</dbReference>
<dbReference type="InterPro" id="IPR013083">
    <property type="entry name" value="Znf_RING/FYVE/PHD"/>
</dbReference>
<dbReference type="AlphaFoldDB" id="A0A4Y7QNL7"/>
<dbReference type="OrthoDB" id="436852at2759"/>
<gene>
    <name evidence="9" type="ORF">BD410DRAFT_711726</name>
</gene>
<dbReference type="InterPro" id="IPR019786">
    <property type="entry name" value="Zinc_finger_PHD-type_CS"/>
</dbReference>
<proteinExistence type="predicted"/>
<dbReference type="CDD" id="cd16039">
    <property type="entry name" value="PHD_SPP1"/>
    <property type="match status" value="1"/>
</dbReference>
<evidence type="ECO:0000256" key="5">
    <source>
        <dbReference type="ARBA" id="ARBA00023242"/>
    </source>
</evidence>
<feature type="domain" description="PHD-type" evidence="8">
    <location>
        <begin position="89"/>
        <end position="140"/>
    </location>
</feature>
<feature type="region of interest" description="Disordered" evidence="7">
    <location>
        <begin position="414"/>
        <end position="464"/>
    </location>
</feature>
<dbReference type="InterPro" id="IPR019787">
    <property type="entry name" value="Znf_PHD-finger"/>
</dbReference>
<evidence type="ECO:0000256" key="3">
    <source>
        <dbReference type="ARBA" id="ARBA00022771"/>
    </source>
</evidence>
<name>A0A4Y7QNL7_9AGAM</name>
<evidence type="ECO:0000259" key="8">
    <source>
        <dbReference type="PROSITE" id="PS50016"/>
    </source>
</evidence>
<accession>A0A4Y7QNL7</accession>
<feature type="region of interest" description="Disordered" evidence="7">
    <location>
        <begin position="1"/>
        <end position="82"/>
    </location>
</feature>
<protein>
    <recommendedName>
        <fullName evidence="8">PHD-type domain-containing protein</fullName>
    </recommendedName>
</protein>
<dbReference type="InterPro" id="IPR011011">
    <property type="entry name" value="Znf_FYVE_PHD"/>
</dbReference>
<dbReference type="GO" id="GO:0045893">
    <property type="term" value="P:positive regulation of DNA-templated transcription"/>
    <property type="evidence" value="ECO:0007669"/>
    <property type="project" value="TreeGrafter"/>
</dbReference>
<dbReference type="VEuPathDB" id="FungiDB:BD410DRAFT_711726"/>
<dbReference type="PANTHER" id="PTHR46174">
    <property type="entry name" value="CXXC-TYPE ZINC FINGER PROTEIN 1"/>
    <property type="match status" value="1"/>
</dbReference>
<reference evidence="9 10" key="1">
    <citation type="submission" date="2018-06" db="EMBL/GenBank/DDBJ databases">
        <title>A transcriptomic atlas of mushroom development highlights an independent origin of complex multicellularity.</title>
        <authorList>
            <consortium name="DOE Joint Genome Institute"/>
            <person name="Krizsan K."/>
            <person name="Almasi E."/>
            <person name="Merenyi Z."/>
            <person name="Sahu N."/>
            <person name="Viragh M."/>
            <person name="Koszo T."/>
            <person name="Mondo S."/>
            <person name="Kiss B."/>
            <person name="Balint B."/>
            <person name="Kues U."/>
            <person name="Barry K."/>
            <person name="Hegedus J.C."/>
            <person name="Henrissat B."/>
            <person name="Johnson J."/>
            <person name="Lipzen A."/>
            <person name="Ohm R."/>
            <person name="Nagy I."/>
            <person name="Pangilinan J."/>
            <person name="Yan J."/>
            <person name="Xiong Y."/>
            <person name="Grigoriev I.V."/>
            <person name="Hibbett D.S."/>
            <person name="Nagy L.G."/>
        </authorList>
    </citation>
    <scope>NUCLEOTIDE SEQUENCE [LARGE SCALE GENOMIC DNA]</scope>
    <source>
        <strain evidence="9 10">SZMC22713</strain>
    </source>
</reference>
<dbReference type="PANTHER" id="PTHR46174:SF1">
    <property type="entry name" value="CXXC-TYPE ZINC FINGER PROTEIN 1"/>
    <property type="match status" value="1"/>
</dbReference>
<evidence type="ECO:0000256" key="4">
    <source>
        <dbReference type="ARBA" id="ARBA00022833"/>
    </source>
</evidence>
<comment type="subcellular location">
    <subcellularLocation>
        <location evidence="1">Nucleus</location>
    </subcellularLocation>
</comment>
<dbReference type="PROSITE" id="PS50016">
    <property type="entry name" value="ZF_PHD_2"/>
    <property type="match status" value="1"/>
</dbReference>
<dbReference type="STRING" id="50990.A0A4Y7QNL7"/>
<dbReference type="GO" id="GO:0048188">
    <property type="term" value="C:Set1C/COMPASS complex"/>
    <property type="evidence" value="ECO:0007669"/>
    <property type="project" value="InterPro"/>
</dbReference>
<feature type="compositionally biased region" description="Polar residues" evidence="7">
    <location>
        <begin position="248"/>
        <end position="259"/>
    </location>
</feature>
<dbReference type="InterPro" id="IPR037869">
    <property type="entry name" value="Spp1/CFP1"/>
</dbReference>
<evidence type="ECO:0000313" key="9">
    <source>
        <dbReference type="EMBL" id="TDL28480.1"/>
    </source>
</evidence>
<dbReference type="GO" id="GO:0008270">
    <property type="term" value="F:zinc ion binding"/>
    <property type="evidence" value="ECO:0007669"/>
    <property type="project" value="UniProtKB-KW"/>
</dbReference>
<dbReference type="EMBL" id="ML170157">
    <property type="protein sequence ID" value="TDL28480.1"/>
    <property type="molecule type" value="Genomic_DNA"/>
</dbReference>
<sequence>MIHKTKKSVAAVTTAPRRGVGSGSASPFPVPAVPSIKENKRKSNIVAVSETRSRSQSVMPRDSLGPDGKVEHGADGGDAEVDEEDQDDKLYCVCKTRYDEDRVMIACDRCDEWYHTQCVNMPDLEVDLVDQFICPPCIARNPMLSLKTTYKPRCRNGLVHPDPGSADACHKPARGSFSKYCSDECGIRCMEMKIQSWASRGGDVAGLWGAVKGSKRREGVVVCERELHVPEAIATETKHEEPRPANMSEISTSNDELNGSHSNLDAVVRREVDRLHALLRAISRDREQKKKELEVAQWRERLLDLATERAARIDKCGWDQRLCFGDEECAEFGEAVLESYEEHLEAGRVETQEDDEYILTHDGEWWCQGRKKCERHTGWQKLRGAEVTFEKDMNEAALAKLTTREREIRKNIEDMLDPQSQQSHLKYTSKAPLKSHMTAAQRKTTDGAAKKGKKKNPGRTKLSV</sequence>
<evidence type="ECO:0000313" key="10">
    <source>
        <dbReference type="Proteomes" id="UP000294933"/>
    </source>
</evidence>
<keyword evidence="4" id="KW-0862">Zinc</keyword>
<evidence type="ECO:0000256" key="6">
    <source>
        <dbReference type="PROSITE-ProRule" id="PRU00146"/>
    </source>
</evidence>
<dbReference type="InterPro" id="IPR001965">
    <property type="entry name" value="Znf_PHD"/>
</dbReference>
<keyword evidence="10" id="KW-1185">Reference proteome</keyword>
<evidence type="ECO:0000256" key="1">
    <source>
        <dbReference type="ARBA" id="ARBA00004123"/>
    </source>
</evidence>
<keyword evidence="3 6" id="KW-0863">Zinc-finger</keyword>
<dbReference type="PROSITE" id="PS01359">
    <property type="entry name" value="ZF_PHD_1"/>
    <property type="match status" value="1"/>
</dbReference>
<keyword evidence="5" id="KW-0539">Nucleus</keyword>